<evidence type="ECO:0000313" key="13">
    <source>
        <dbReference type="EMBL" id="GAF94961.1"/>
    </source>
</evidence>
<feature type="non-terminal residue" evidence="13">
    <location>
        <position position="1"/>
    </location>
</feature>
<sequence length="119" mass="12498">SAAYFIGSACGKHRLAPNISPKKTWEGAIGGILGAVLISLLLVMLLELPINYIQAIPLAIAVSIFGQFGDLLESLFKRNVGVKDSGNAMPGHGGFLDRIDSVVFAGAVVYYYAAVLCNG</sequence>
<gene>
    <name evidence="13" type="ORF">S01H1_32032</name>
</gene>
<evidence type="ECO:0000256" key="1">
    <source>
        <dbReference type="ARBA" id="ARBA00004651"/>
    </source>
</evidence>
<evidence type="ECO:0000256" key="10">
    <source>
        <dbReference type="ARBA" id="ARBA00023209"/>
    </source>
</evidence>
<dbReference type="Pfam" id="PF01148">
    <property type="entry name" value="CTP_transf_1"/>
    <property type="match status" value="1"/>
</dbReference>
<keyword evidence="6" id="KW-0548">Nucleotidyltransferase</keyword>
<evidence type="ECO:0008006" key="14">
    <source>
        <dbReference type="Google" id="ProtNLM"/>
    </source>
</evidence>
<name>X0U6M7_9ZZZZ</name>
<comment type="caution">
    <text evidence="13">The sequence shown here is derived from an EMBL/GenBank/DDBJ whole genome shotgun (WGS) entry which is preliminary data.</text>
</comment>
<keyword evidence="5 12" id="KW-0812">Transmembrane</keyword>
<evidence type="ECO:0000256" key="9">
    <source>
        <dbReference type="ARBA" id="ARBA00023136"/>
    </source>
</evidence>
<organism evidence="13">
    <name type="scientific">marine sediment metagenome</name>
    <dbReference type="NCBI Taxonomy" id="412755"/>
    <lineage>
        <taxon>unclassified sequences</taxon>
        <taxon>metagenomes</taxon>
        <taxon>ecological metagenomes</taxon>
    </lineage>
</organism>
<keyword evidence="8" id="KW-0443">Lipid metabolism</keyword>
<reference evidence="13" key="1">
    <citation type="journal article" date="2014" name="Front. Microbiol.">
        <title>High frequency of phylogenetically diverse reductive dehalogenase-homologous genes in deep subseafloor sedimentary metagenomes.</title>
        <authorList>
            <person name="Kawai M."/>
            <person name="Futagami T."/>
            <person name="Toyoda A."/>
            <person name="Takaki Y."/>
            <person name="Nishi S."/>
            <person name="Hori S."/>
            <person name="Arai W."/>
            <person name="Tsubouchi T."/>
            <person name="Morono Y."/>
            <person name="Uchiyama I."/>
            <person name="Ito T."/>
            <person name="Fujiyama A."/>
            <person name="Inagaki F."/>
            <person name="Takami H."/>
        </authorList>
    </citation>
    <scope>NUCLEOTIDE SEQUENCE</scope>
    <source>
        <strain evidence="13">Expedition CK06-06</strain>
    </source>
</reference>
<dbReference type="GO" id="GO:0016024">
    <property type="term" value="P:CDP-diacylglycerol biosynthetic process"/>
    <property type="evidence" value="ECO:0007669"/>
    <property type="project" value="TreeGrafter"/>
</dbReference>
<evidence type="ECO:0000256" key="5">
    <source>
        <dbReference type="ARBA" id="ARBA00022692"/>
    </source>
</evidence>
<dbReference type="PANTHER" id="PTHR46382:SF1">
    <property type="entry name" value="PHOSPHATIDATE CYTIDYLYLTRANSFERASE"/>
    <property type="match status" value="1"/>
</dbReference>
<dbReference type="AlphaFoldDB" id="X0U6M7"/>
<evidence type="ECO:0000256" key="4">
    <source>
        <dbReference type="ARBA" id="ARBA00022679"/>
    </source>
</evidence>
<keyword evidence="9 12" id="KW-0472">Membrane</keyword>
<keyword evidence="10" id="KW-0594">Phospholipid biosynthesis</keyword>
<keyword evidence="2" id="KW-1003">Cell membrane</keyword>
<keyword evidence="3" id="KW-0444">Lipid biosynthesis</keyword>
<dbReference type="PANTHER" id="PTHR46382">
    <property type="entry name" value="PHOSPHATIDATE CYTIDYLYLTRANSFERASE"/>
    <property type="match status" value="1"/>
</dbReference>
<keyword evidence="4" id="KW-0808">Transferase</keyword>
<comment type="subcellular location">
    <subcellularLocation>
        <location evidence="1">Cell membrane</location>
        <topology evidence="1">Multi-pass membrane protein</topology>
    </subcellularLocation>
</comment>
<evidence type="ECO:0000256" key="11">
    <source>
        <dbReference type="ARBA" id="ARBA00023264"/>
    </source>
</evidence>
<evidence type="ECO:0000256" key="2">
    <source>
        <dbReference type="ARBA" id="ARBA00022475"/>
    </source>
</evidence>
<evidence type="ECO:0000256" key="7">
    <source>
        <dbReference type="ARBA" id="ARBA00022989"/>
    </source>
</evidence>
<evidence type="ECO:0000256" key="6">
    <source>
        <dbReference type="ARBA" id="ARBA00022695"/>
    </source>
</evidence>
<protein>
    <recommendedName>
        <fullName evidence="14">Phosphatidate cytidylyltransferase</fullName>
    </recommendedName>
</protein>
<evidence type="ECO:0000256" key="3">
    <source>
        <dbReference type="ARBA" id="ARBA00022516"/>
    </source>
</evidence>
<proteinExistence type="predicted"/>
<evidence type="ECO:0000256" key="12">
    <source>
        <dbReference type="SAM" id="Phobius"/>
    </source>
</evidence>
<dbReference type="GO" id="GO:0004605">
    <property type="term" value="F:phosphatidate cytidylyltransferase activity"/>
    <property type="evidence" value="ECO:0007669"/>
    <property type="project" value="TreeGrafter"/>
</dbReference>
<feature type="transmembrane region" description="Helical" evidence="12">
    <location>
        <begin position="27"/>
        <end position="46"/>
    </location>
</feature>
<keyword evidence="7 12" id="KW-1133">Transmembrane helix</keyword>
<dbReference type="EMBL" id="BARS01019806">
    <property type="protein sequence ID" value="GAF94961.1"/>
    <property type="molecule type" value="Genomic_DNA"/>
</dbReference>
<keyword evidence="11" id="KW-1208">Phospholipid metabolism</keyword>
<dbReference type="GO" id="GO:0005886">
    <property type="term" value="C:plasma membrane"/>
    <property type="evidence" value="ECO:0007669"/>
    <property type="project" value="UniProtKB-SubCell"/>
</dbReference>
<evidence type="ECO:0000256" key="8">
    <source>
        <dbReference type="ARBA" id="ARBA00023098"/>
    </source>
</evidence>
<accession>X0U6M7</accession>